<accession>A0A2A2PJC7</accession>
<dbReference type="PANTHER" id="PTHR32114:SF2">
    <property type="entry name" value="ABC TRANSPORTER ABCH.3"/>
    <property type="match status" value="1"/>
</dbReference>
<evidence type="ECO:0000259" key="2">
    <source>
        <dbReference type="Pfam" id="PF13476"/>
    </source>
</evidence>
<organism evidence="3 4">
    <name type="scientific">Pseudomonas moraviensis</name>
    <dbReference type="NCBI Taxonomy" id="321662"/>
    <lineage>
        <taxon>Bacteria</taxon>
        <taxon>Pseudomonadati</taxon>
        <taxon>Pseudomonadota</taxon>
        <taxon>Gammaproteobacteria</taxon>
        <taxon>Pseudomonadales</taxon>
        <taxon>Pseudomonadaceae</taxon>
        <taxon>Pseudomonas</taxon>
    </lineage>
</organism>
<evidence type="ECO:0000256" key="1">
    <source>
        <dbReference type="SAM" id="Coils"/>
    </source>
</evidence>
<dbReference type="Pfam" id="PF13476">
    <property type="entry name" value="AAA_23"/>
    <property type="match status" value="1"/>
</dbReference>
<comment type="caution">
    <text evidence="3">The sequence shown here is derived from an EMBL/GenBank/DDBJ whole genome shotgun (WGS) entry which is preliminary data.</text>
</comment>
<dbReference type="InterPro" id="IPR027417">
    <property type="entry name" value="P-loop_NTPase"/>
</dbReference>
<name>A0A2A2PJC7_9PSED</name>
<dbReference type="AlphaFoldDB" id="A0A2A2PJC7"/>
<dbReference type="RefSeq" id="WP_095667554.1">
    <property type="nucleotide sequence ID" value="NZ_NRSS01000004.1"/>
</dbReference>
<evidence type="ECO:0000313" key="4">
    <source>
        <dbReference type="Proteomes" id="UP000217830"/>
    </source>
</evidence>
<dbReference type="GO" id="GO:0006302">
    <property type="term" value="P:double-strand break repair"/>
    <property type="evidence" value="ECO:0007669"/>
    <property type="project" value="InterPro"/>
</dbReference>
<keyword evidence="4" id="KW-1185">Reference proteome</keyword>
<feature type="domain" description="Rad50/SbcC-type AAA" evidence="2">
    <location>
        <begin position="7"/>
        <end position="113"/>
    </location>
</feature>
<dbReference type="Proteomes" id="UP000217830">
    <property type="component" value="Unassembled WGS sequence"/>
</dbReference>
<protein>
    <recommendedName>
        <fullName evidence="2">Rad50/SbcC-type AAA domain-containing protein</fullName>
    </recommendedName>
</protein>
<dbReference type="GO" id="GO:0016887">
    <property type="term" value="F:ATP hydrolysis activity"/>
    <property type="evidence" value="ECO:0007669"/>
    <property type="project" value="InterPro"/>
</dbReference>
<feature type="coiled-coil region" evidence="1">
    <location>
        <begin position="237"/>
        <end position="288"/>
    </location>
</feature>
<dbReference type="PANTHER" id="PTHR32114">
    <property type="entry name" value="ABC TRANSPORTER ABCH.3"/>
    <property type="match status" value="1"/>
</dbReference>
<dbReference type="InterPro" id="IPR038729">
    <property type="entry name" value="Rad50/SbcC_AAA"/>
</dbReference>
<proteinExistence type="predicted"/>
<evidence type="ECO:0000313" key="3">
    <source>
        <dbReference type="EMBL" id="PAW55572.1"/>
    </source>
</evidence>
<dbReference type="EMBL" id="NRST01000001">
    <property type="protein sequence ID" value="PAW55572.1"/>
    <property type="molecule type" value="Genomic_DNA"/>
</dbReference>
<sequence>MRLNHLFVENFQGLHACNLDLSAPITLVSGPNGAGKSSLQEAINLALGGQARVSLKKDYQLLVTEGQKKAQIIVSHDDVASSYTLPAGKGDHTLATGDEYLPYVLTPGLFASLKDVERRKMLFALTKSSSKPQVVVDKLLAKGANADKIEKIKPLLLSGFAAAQDQAKTYAAESRGAWKGLTGEAYGDVKAEGWTVDIQPLPDDAPELTADDLAAAQADLTKASTEIEKGTQHLGGLNAKRDAANRLDERRAALEAVYLELNRRKNKLEATNKELEPWKEKVSTAEQQVQAFSGENPCECPSCGTKLKIVGKVLELFKGKAADAGKLATAQAELKKANDAYNLLARTQVNDQKAVDESEQAGRDLQALTDGMDEPVTDAMIKRVEDAIQVQRNLRDAAKAKVQAISDRLDLLASAEQKAIDAGKHHADVKEWSAITDLLSPDGIPAEILAGALKPFNESLSKSSGLSGWKKVQIGADMNITAGGRLYTLLSESERWRADCLLALAIAEHSGLRFLILDRFDVLDLPGRGQLLGMLKAMANAGAIDSAIVCGTLKAPPAKLPPEINAVWIENGVAAGTEQLQKAS</sequence>
<keyword evidence="1" id="KW-0175">Coiled coil</keyword>
<dbReference type="Gene3D" id="3.40.50.300">
    <property type="entry name" value="P-loop containing nucleotide triphosphate hydrolases"/>
    <property type="match status" value="1"/>
</dbReference>
<reference evidence="3 4" key="1">
    <citation type="submission" date="2017-08" db="EMBL/GenBank/DDBJ databases">
        <title>Draft Genome Sequence of Pseudomonas moraviensis TYU6, isolated from Taxus cuspidata by using PacBio Single-Molecule Real-Time Technology.</title>
        <authorList>
            <person name="Baek K.-H."/>
            <person name="Mishra A.K."/>
        </authorList>
    </citation>
    <scope>NUCLEOTIDE SEQUENCE [LARGE SCALE GENOMIC DNA]</scope>
    <source>
        <strain evidence="3 4">TYU6</strain>
    </source>
</reference>
<gene>
    <name evidence="3" type="ORF">CKQ80_09715</name>
</gene>
<dbReference type="SUPFAM" id="SSF52540">
    <property type="entry name" value="P-loop containing nucleoside triphosphate hydrolases"/>
    <property type="match status" value="1"/>
</dbReference>